<feature type="compositionally biased region" description="Basic and acidic residues" evidence="1">
    <location>
        <begin position="71"/>
        <end position="80"/>
    </location>
</feature>
<feature type="compositionally biased region" description="Basic and acidic residues" evidence="1">
    <location>
        <begin position="1"/>
        <end position="10"/>
    </location>
</feature>
<keyword evidence="3" id="KW-1185">Reference proteome</keyword>
<reference evidence="2" key="1">
    <citation type="journal article" date="2020" name="Cell">
        <title>Large-Scale Comparative Analyses of Tick Genomes Elucidate Their Genetic Diversity and Vector Capacities.</title>
        <authorList>
            <consortium name="Tick Genome and Microbiome Consortium (TIGMIC)"/>
            <person name="Jia N."/>
            <person name="Wang J."/>
            <person name="Shi W."/>
            <person name="Du L."/>
            <person name="Sun Y."/>
            <person name="Zhan W."/>
            <person name="Jiang J.F."/>
            <person name="Wang Q."/>
            <person name="Zhang B."/>
            <person name="Ji P."/>
            <person name="Bell-Sakyi L."/>
            <person name="Cui X.M."/>
            <person name="Yuan T.T."/>
            <person name="Jiang B.G."/>
            <person name="Yang W.F."/>
            <person name="Lam T.T."/>
            <person name="Chang Q.C."/>
            <person name="Ding S.J."/>
            <person name="Wang X.J."/>
            <person name="Zhu J.G."/>
            <person name="Ruan X.D."/>
            <person name="Zhao L."/>
            <person name="Wei J.T."/>
            <person name="Ye R.Z."/>
            <person name="Que T.C."/>
            <person name="Du C.H."/>
            <person name="Zhou Y.H."/>
            <person name="Cheng J.X."/>
            <person name="Dai P.F."/>
            <person name="Guo W.B."/>
            <person name="Han X.H."/>
            <person name="Huang E.J."/>
            <person name="Li L.F."/>
            <person name="Wei W."/>
            <person name="Gao Y.C."/>
            <person name="Liu J.Z."/>
            <person name="Shao H.Z."/>
            <person name="Wang X."/>
            <person name="Wang C.C."/>
            <person name="Yang T.C."/>
            <person name="Huo Q.B."/>
            <person name="Li W."/>
            <person name="Chen H.Y."/>
            <person name="Chen S.E."/>
            <person name="Zhou L.G."/>
            <person name="Ni X.B."/>
            <person name="Tian J.H."/>
            <person name="Sheng Y."/>
            <person name="Liu T."/>
            <person name="Pan Y.S."/>
            <person name="Xia L.Y."/>
            <person name="Li J."/>
            <person name="Zhao F."/>
            <person name="Cao W.C."/>
        </authorList>
    </citation>
    <scope>NUCLEOTIDE SEQUENCE</scope>
    <source>
        <strain evidence="2">Rmic-2018</strain>
    </source>
</reference>
<dbReference type="AlphaFoldDB" id="A0A9J6E8U9"/>
<gene>
    <name evidence="2" type="ORF">HPB51_008573</name>
</gene>
<accession>A0A9J6E8U9</accession>
<feature type="region of interest" description="Disordered" evidence="1">
    <location>
        <begin position="1"/>
        <end position="26"/>
    </location>
</feature>
<name>A0A9J6E8U9_RHIMP</name>
<proteinExistence type="predicted"/>
<dbReference type="EMBL" id="JABSTU010000005">
    <property type="protein sequence ID" value="KAH8030544.1"/>
    <property type="molecule type" value="Genomic_DNA"/>
</dbReference>
<protein>
    <submittedName>
        <fullName evidence="2">Uncharacterized protein</fullName>
    </submittedName>
</protein>
<reference evidence="2" key="2">
    <citation type="submission" date="2021-09" db="EMBL/GenBank/DDBJ databases">
        <authorList>
            <person name="Jia N."/>
            <person name="Wang J."/>
            <person name="Shi W."/>
            <person name="Du L."/>
            <person name="Sun Y."/>
            <person name="Zhan W."/>
            <person name="Jiang J."/>
            <person name="Wang Q."/>
            <person name="Zhang B."/>
            <person name="Ji P."/>
            <person name="Sakyi L.B."/>
            <person name="Cui X."/>
            <person name="Yuan T."/>
            <person name="Jiang B."/>
            <person name="Yang W."/>
            <person name="Lam T.T.-Y."/>
            <person name="Chang Q."/>
            <person name="Ding S."/>
            <person name="Wang X."/>
            <person name="Zhu J."/>
            <person name="Ruan X."/>
            <person name="Zhao L."/>
            <person name="Wei J."/>
            <person name="Que T."/>
            <person name="Du C."/>
            <person name="Cheng J."/>
            <person name="Dai P."/>
            <person name="Han X."/>
            <person name="Huang E."/>
            <person name="Gao Y."/>
            <person name="Liu J."/>
            <person name="Shao H."/>
            <person name="Ye R."/>
            <person name="Li L."/>
            <person name="Wei W."/>
            <person name="Wang X."/>
            <person name="Wang C."/>
            <person name="Huo Q."/>
            <person name="Li W."/>
            <person name="Guo W."/>
            <person name="Chen H."/>
            <person name="Chen S."/>
            <person name="Zhou L."/>
            <person name="Zhou L."/>
            <person name="Ni X."/>
            <person name="Tian J."/>
            <person name="Zhou Y."/>
            <person name="Sheng Y."/>
            <person name="Liu T."/>
            <person name="Pan Y."/>
            <person name="Xia L."/>
            <person name="Li J."/>
            <person name="Zhao F."/>
            <person name="Cao W."/>
        </authorList>
    </citation>
    <scope>NUCLEOTIDE SEQUENCE</scope>
    <source>
        <strain evidence="2">Rmic-2018</strain>
        <tissue evidence="2">Larvae</tissue>
    </source>
</reference>
<evidence type="ECO:0000313" key="2">
    <source>
        <dbReference type="EMBL" id="KAH8030544.1"/>
    </source>
</evidence>
<organism evidence="2 3">
    <name type="scientific">Rhipicephalus microplus</name>
    <name type="common">Cattle tick</name>
    <name type="synonym">Boophilus microplus</name>
    <dbReference type="NCBI Taxonomy" id="6941"/>
    <lineage>
        <taxon>Eukaryota</taxon>
        <taxon>Metazoa</taxon>
        <taxon>Ecdysozoa</taxon>
        <taxon>Arthropoda</taxon>
        <taxon>Chelicerata</taxon>
        <taxon>Arachnida</taxon>
        <taxon>Acari</taxon>
        <taxon>Parasitiformes</taxon>
        <taxon>Ixodida</taxon>
        <taxon>Ixodoidea</taxon>
        <taxon>Ixodidae</taxon>
        <taxon>Rhipicephalinae</taxon>
        <taxon>Rhipicephalus</taxon>
        <taxon>Boophilus</taxon>
    </lineage>
</organism>
<evidence type="ECO:0000256" key="1">
    <source>
        <dbReference type="SAM" id="MobiDB-lite"/>
    </source>
</evidence>
<evidence type="ECO:0000313" key="3">
    <source>
        <dbReference type="Proteomes" id="UP000821866"/>
    </source>
</evidence>
<dbReference type="Proteomes" id="UP000821866">
    <property type="component" value="Chromosome 3"/>
</dbReference>
<comment type="caution">
    <text evidence="2">The sequence shown here is derived from an EMBL/GenBank/DDBJ whole genome shotgun (WGS) entry which is preliminary data.</text>
</comment>
<feature type="region of interest" description="Disordered" evidence="1">
    <location>
        <begin position="48"/>
        <end position="81"/>
    </location>
</feature>
<sequence length="133" mass="14752">MADRVADYSRAHSLNTVTTPPPATAADPALASIENRLHALVRRLDDFVPAHRRPSPRLQIHSRSPTPPRSPELRPTDVPRDVSSSTVCWTTVHSAHLTVLPSPCDVGRLPNELKRNPSLPYRKLACHIARDVH</sequence>